<evidence type="ECO:0000256" key="1">
    <source>
        <dbReference type="SAM" id="MobiDB-lite"/>
    </source>
</evidence>
<dbReference type="AlphaFoldDB" id="A0AAQ3L1E5"/>
<reference evidence="3 4" key="1">
    <citation type="submission" date="2023-10" db="EMBL/GenBank/DDBJ databases">
        <title>Chromosome-scale genome assembly provides insights into flower coloration mechanisms of Canna indica.</title>
        <authorList>
            <person name="Li C."/>
        </authorList>
    </citation>
    <scope>NUCLEOTIDE SEQUENCE [LARGE SCALE GENOMIC DNA]</scope>
    <source>
        <tissue evidence="3">Flower</tissue>
    </source>
</reference>
<dbReference type="InterPro" id="IPR039335">
    <property type="entry name" value="SIB1/2"/>
</dbReference>
<dbReference type="PANTHER" id="PTHR33624">
    <property type="entry name" value="SIGMA FACTOR BINDING PROTEIN 1, CHLOROPLASTIC"/>
    <property type="match status" value="1"/>
</dbReference>
<proteinExistence type="predicted"/>
<feature type="compositionally biased region" description="Basic residues" evidence="1">
    <location>
        <begin position="12"/>
        <end position="21"/>
    </location>
</feature>
<evidence type="ECO:0000313" key="4">
    <source>
        <dbReference type="Proteomes" id="UP001327560"/>
    </source>
</evidence>
<evidence type="ECO:0000259" key="2">
    <source>
        <dbReference type="Pfam" id="PF05678"/>
    </source>
</evidence>
<organism evidence="3 4">
    <name type="scientific">Canna indica</name>
    <name type="common">Indian-shot</name>
    <dbReference type="NCBI Taxonomy" id="4628"/>
    <lineage>
        <taxon>Eukaryota</taxon>
        <taxon>Viridiplantae</taxon>
        <taxon>Streptophyta</taxon>
        <taxon>Embryophyta</taxon>
        <taxon>Tracheophyta</taxon>
        <taxon>Spermatophyta</taxon>
        <taxon>Magnoliopsida</taxon>
        <taxon>Liliopsida</taxon>
        <taxon>Zingiberales</taxon>
        <taxon>Cannaceae</taxon>
        <taxon>Canna</taxon>
    </lineage>
</organism>
<dbReference type="Proteomes" id="UP001327560">
    <property type="component" value="Chromosome 8"/>
</dbReference>
<feature type="domain" description="VQ" evidence="2">
    <location>
        <begin position="30"/>
        <end position="56"/>
    </location>
</feature>
<gene>
    <name evidence="3" type="ORF">Cni_G25163</name>
</gene>
<sequence>MGRPSAGQQKCFRAKKKTTSKSRPIKVVYISNPMRVTTSAANFRGLVQRLTGRDSTVADQLPVADQSSDFVDFDDDTDELSAEDSGAGSGAGAAAAACDFGAAAVAARRGPRADLGAVLLDPCKSEAAEALPFEVYDDVFAAQMMESLPPPGLPQSALCYESLTRWILETQ</sequence>
<keyword evidence="4" id="KW-1185">Reference proteome</keyword>
<dbReference type="EMBL" id="CP136897">
    <property type="protein sequence ID" value="WOL16376.1"/>
    <property type="molecule type" value="Genomic_DNA"/>
</dbReference>
<accession>A0AAQ3L1E5</accession>
<dbReference type="PANTHER" id="PTHR33624:SF2">
    <property type="entry name" value="SIGMA FACTOR BINDING PROTEIN 1, CHLOROPLASTIC"/>
    <property type="match status" value="1"/>
</dbReference>
<dbReference type="Pfam" id="PF05678">
    <property type="entry name" value="VQ"/>
    <property type="match status" value="1"/>
</dbReference>
<feature type="region of interest" description="Disordered" evidence="1">
    <location>
        <begin position="1"/>
        <end position="21"/>
    </location>
</feature>
<name>A0AAQ3L1E5_9LILI</name>
<dbReference type="InterPro" id="IPR008889">
    <property type="entry name" value="VQ"/>
</dbReference>
<protein>
    <recommendedName>
        <fullName evidence="2">VQ domain-containing protein</fullName>
    </recommendedName>
</protein>
<evidence type="ECO:0000313" key="3">
    <source>
        <dbReference type="EMBL" id="WOL16376.1"/>
    </source>
</evidence>